<evidence type="ECO:0000313" key="7">
    <source>
        <dbReference type="EMBL" id="KAL3841733.1"/>
    </source>
</evidence>
<keyword evidence="5 6" id="KW-0539">Nucleus</keyword>
<reference evidence="7 8" key="1">
    <citation type="submission" date="2024-11" db="EMBL/GenBank/DDBJ databases">
        <title>Chromosome-level genome assembly of the freshwater bivalve Anodonta woodiana.</title>
        <authorList>
            <person name="Chen X."/>
        </authorList>
    </citation>
    <scope>NUCLEOTIDE SEQUENCE [LARGE SCALE GENOMIC DNA]</scope>
    <source>
        <strain evidence="7">MN2024</strain>
        <tissue evidence="7">Gills</tissue>
    </source>
</reference>
<evidence type="ECO:0000256" key="4">
    <source>
        <dbReference type="ARBA" id="ARBA00023163"/>
    </source>
</evidence>
<dbReference type="EMBL" id="JBJQND010000017">
    <property type="protein sequence ID" value="KAL3841733.1"/>
    <property type="molecule type" value="Genomic_DNA"/>
</dbReference>
<comment type="caution">
    <text evidence="7">The sequence shown here is derived from an EMBL/GenBank/DDBJ whole genome shotgun (WGS) entry which is preliminary data.</text>
</comment>
<name>A0ABD3TZD8_SINWO</name>
<evidence type="ECO:0000256" key="1">
    <source>
        <dbReference type="ARBA" id="ARBA00004123"/>
    </source>
</evidence>
<gene>
    <name evidence="6" type="primary">MED18</name>
    <name evidence="7" type="ORF">ACJMK2_019838</name>
</gene>
<dbReference type="PANTHER" id="PTHR13321:SF2">
    <property type="entry name" value="MEDIATOR OF RNA POLYMERASE II TRANSCRIPTION SUBUNIT 18"/>
    <property type="match status" value="1"/>
</dbReference>
<evidence type="ECO:0000256" key="2">
    <source>
        <dbReference type="ARBA" id="ARBA00009814"/>
    </source>
</evidence>
<comment type="similarity">
    <text evidence="2 6">Belongs to the Mediator complex subunit 18 family.</text>
</comment>
<keyword evidence="3 6" id="KW-0805">Transcription regulation</keyword>
<comment type="function">
    <text evidence="6">Component of the Mediator complex, a coactivator involved in the regulated transcription of nearly all RNA polymerase II-dependent genes. Mediator functions as a bridge to convey information from gene-specific regulatory proteins to the basal RNA polymerase II transcription machinery. Mediator is recruited to promoters by direct interactions with regulatory proteins and serves as a scaffold for the assembly of a functional preinitiation complex with RNA polymerase II and the general transcription factors.</text>
</comment>
<evidence type="ECO:0000256" key="3">
    <source>
        <dbReference type="ARBA" id="ARBA00023015"/>
    </source>
</evidence>
<dbReference type="InterPro" id="IPR019095">
    <property type="entry name" value="Mediator_Med18"/>
</dbReference>
<protein>
    <recommendedName>
        <fullName evidence="6">Mediator of RNA polymerase II transcription subunit 18</fullName>
    </recommendedName>
    <alternativeName>
        <fullName evidence="6">Mediator complex subunit 18</fullName>
    </alternativeName>
</protein>
<dbReference type="Pfam" id="PF09637">
    <property type="entry name" value="Med18"/>
    <property type="match status" value="2"/>
</dbReference>
<dbReference type="Proteomes" id="UP001634394">
    <property type="component" value="Unassembled WGS sequence"/>
</dbReference>
<dbReference type="AlphaFoldDB" id="A0ABD3TZD8"/>
<dbReference type="Gene3D" id="2.40.320.10">
    <property type="entry name" value="Hypothetical Protein Pfu-838710-001"/>
    <property type="match status" value="1"/>
</dbReference>
<dbReference type="GO" id="GO:0005634">
    <property type="term" value="C:nucleus"/>
    <property type="evidence" value="ECO:0007669"/>
    <property type="project" value="UniProtKB-SubCell"/>
</dbReference>
<keyword evidence="6" id="KW-0010">Activator</keyword>
<comment type="subcellular location">
    <subcellularLocation>
        <location evidence="1 6">Nucleus</location>
    </subcellularLocation>
</comment>
<accession>A0ABD3TZD8</accession>
<sequence length="213" mass="24136">MDSTGAMGQVLSSKVAPVVENFLQGSVLDTSKDVLIHRLRGLCDNAENQPEIFHDHEIVFIMQGNPNQQPINFHARHSLMHPDAWHLRYLGVADIGDKNKLTLIRHCVDAGVSSNVVDFLNEMGFKIDFEFIAKGYFFHKGRMKVTVSKLYKILQPGSTDQVEPLSQSHLVELSVVAPRVQEQIGEDMKNFAEQLKPYILYKIELKLDHLQTV</sequence>
<evidence type="ECO:0000256" key="6">
    <source>
        <dbReference type="RuleBase" id="RU364150"/>
    </source>
</evidence>
<organism evidence="7 8">
    <name type="scientific">Sinanodonta woodiana</name>
    <name type="common">Chinese pond mussel</name>
    <name type="synonym">Anodonta woodiana</name>
    <dbReference type="NCBI Taxonomy" id="1069815"/>
    <lineage>
        <taxon>Eukaryota</taxon>
        <taxon>Metazoa</taxon>
        <taxon>Spiralia</taxon>
        <taxon>Lophotrochozoa</taxon>
        <taxon>Mollusca</taxon>
        <taxon>Bivalvia</taxon>
        <taxon>Autobranchia</taxon>
        <taxon>Heteroconchia</taxon>
        <taxon>Palaeoheterodonta</taxon>
        <taxon>Unionida</taxon>
        <taxon>Unionoidea</taxon>
        <taxon>Unionidae</taxon>
        <taxon>Unioninae</taxon>
        <taxon>Sinanodonta</taxon>
    </lineage>
</organism>
<evidence type="ECO:0000256" key="5">
    <source>
        <dbReference type="ARBA" id="ARBA00023242"/>
    </source>
</evidence>
<keyword evidence="8" id="KW-1185">Reference proteome</keyword>
<dbReference type="PANTHER" id="PTHR13321">
    <property type="entry name" value="MEDIATOR OF RNA POLYMERASE II TRANSCRIPTION, SUBUNIT 18"/>
    <property type="match status" value="1"/>
</dbReference>
<proteinExistence type="inferred from homology"/>
<comment type="subunit">
    <text evidence="6">Component of the Mediator complex.</text>
</comment>
<keyword evidence="4 6" id="KW-0804">Transcription</keyword>
<evidence type="ECO:0000313" key="8">
    <source>
        <dbReference type="Proteomes" id="UP001634394"/>
    </source>
</evidence>